<dbReference type="OrthoDB" id="336240at2759"/>
<feature type="compositionally biased region" description="Low complexity" evidence="1">
    <location>
        <begin position="138"/>
        <end position="158"/>
    </location>
</feature>
<gene>
    <name evidence="3" type="ORF">NAEGRDRAFT_73559</name>
</gene>
<dbReference type="Gene3D" id="1.20.58.2190">
    <property type="match status" value="1"/>
</dbReference>
<dbReference type="GeneID" id="8858422"/>
<feature type="region of interest" description="Disordered" evidence="1">
    <location>
        <begin position="130"/>
        <end position="229"/>
    </location>
</feature>
<dbReference type="InterPro" id="IPR018997">
    <property type="entry name" value="PUB_domain"/>
</dbReference>
<dbReference type="KEGG" id="ngr:NAEGRDRAFT_73559"/>
<evidence type="ECO:0000256" key="1">
    <source>
        <dbReference type="SAM" id="MobiDB-lite"/>
    </source>
</evidence>
<protein>
    <submittedName>
        <fullName evidence="3">Predicted protein</fullName>
    </submittedName>
</protein>
<dbReference type="CDD" id="cd09212">
    <property type="entry name" value="PUB"/>
    <property type="match status" value="1"/>
</dbReference>
<dbReference type="EMBL" id="GG738905">
    <property type="protein sequence ID" value="EFC38713.1"/>
    <property type="molecule type" value="Genomic_DNA"/>
</dbReference>
<evidence type="ECO:0000313" key="4">
    <source>
        <dbReference type="Proteomes" id="UP000006671"/>
    </source>
</evidence>
<feature type="domain" description="PUB" evidence="2">
    <location>
        <begin position="47"/>
        <end position="110"/>
    </location>
</feature>
<dbReference type="OMA" id="FNIREMA"/>
<dbReference type="VEuPathDB" id="AmoebaDB:NAEGRDRAFT_73559"/>
<dbReference type="InterPro" id="IPR036339">
    <property type="entry name" value="PUB-like_dom_sf"/>
</dbReference>
<organism evidence="4">
    <name type="scientific">Naegleria gruberi</name>
    <name type="common">Amoeba</name>
    <dbReference type="NCBI Taxonomy" id="5762"/>
    <lineage>
        <taxon>Eukaryota</taxon>
        <taxon>Discoba</taxon>
        <taxon>Heterolobosea</taxon>
        <taxon>Tetramitia</taxon>
        <taxon>Eutetramitia</taxon>
        <taxon>Vahlkampfiidae</taxon>
        <taxon>Naegleria</taxon>
    </lineage>
</organism>
<keyword evidence="4" id="KW-1185">Reference proteome</keyword>
<proteinExistence type="predicted"/>
<reference evidence="3 4" key="1">
    <citation type="journal article" date="2010" name="Cell">
        <title>The genome of Naegleria gruberi illuminates early eukaryotic versatility.</title>
        <authorList>
            <person name="Fritz-Laylin L.K."/>
            <person name="Prochnik S.E."/>
            <person name="Ginger M.L."/>
            <person name="Dacks J.B."/>
            <person name="Carpenter M.L."/>
            <person name="Field M.C."/>
            <person name="Kuo A."/>
            <person name="Paredez A."/>
            <person name="Chapman J."/>
            <person name="Pham J."/>
            <person name="Shu S."/>
            <person name="Neupane R."/>
            <person name="Cipriano M."/>
            <person name="Mancuso J."/>
            <person name="Tu H."/>
            <person name="Salamov A."/>
            <person name="Lindquist E."/>
            <person name="Shapiro H."/>
            <person name="Lucas S."/>
            <person name="Grigoriev I.V."/>
            <person name="Cande W.Z."/>
            <person name="Fulton C."/>
            <person name="Rokhsar D.S."/>
            <person name="Dawson S.C."/>
        </authorList>
    </citation>
    <scope>NUCLEOTIDE SEQUENCE [LARGE SCALE GENOMIC DNA]</scope>
    <source>
        <strain evidence="3 4">NEG-M</strain>
    </source>
</reference>
<feature type="compositionally biased region" description="Basic and acidic residues" evidence="1">
    <location>
        <begin position="163"/>
        <end position="196"/>
    </location>
</feature>
<dbReference type="AlphaFoldDB" id="D2VWZ5"/>
<dbReference type="PANTHER" id="PTHR46713">
    <property type="entry name" value="F13M7.16 PROTEIN"/>
    <property type="match status" value="1"/>
</dbReference>
<dbReference type="PANTHER" id="PTHR46713:SF1">
    <property type="entry name" value="F13M7.16 PROTEIN"/>
    <property type="match status" value="1"/>
</dbReference>
<dbReference type="SMART" id="SM00580">
    <property type="entry name" value="PUG"/>
    <property type="match status" value="1"/>
</dbReference>
<dbReference type="RefSeq" id="XP_002671457.1">
    <property type="nucleotide sequence ID" value="XM_002671411.1"/>
</dbReference>
<dbReference type="Proteomes" id="UP000006671">
    <property type="component" value="Unassembled WGS sequence"/>
</dbReference>
<dbReference type="STRING" id="5762.D2VWZ5"/>
<sequence length="229" mass="25102">MTISKPPPSSGNNNTSTGAVEESIILQQALYCIEDNYDVMMASPITLQLISSICTNIVTHPNEEKFRKIKIANPKFNDFVMGVEGAVNLLMLCGFEIDDSGEYIILKKENFVASDLKDLIAAIDIKTKNNLTTPQKPSSSSSASSSVVKPTGSSSSVSDAEIEERKKKMMEEKKKIQAEKDKIKQQLLADKEERKHLPTGVCSRKTTKPNSTSKKTFRDIGVELNKGGG</sequence>
<evidence type="ECO:0000259" key="2">
    <source>
        <dbReference type="Pfam" id="PF09409"/>
    </source>
</evidence>
<accession>D2VWZ5</accession>
<dbReference type="Pfam" id="PF09409">
    <property type="entry name" value="PUB"/>
    <property type="match status" value="1"/>
</dbReference>
<evidence type="ECO:0000313" key="3">
    <source>
        <dbReference type="EMBL" id="EFC38713.1"/>
    </source>
</evidence>
<dbReference type="InParanoid" id="D2VWZ5"/>
<dbReference type="SUPFAM" id="SSF143503">
    <property type="entry name" value="PUG domain-like"/>
    <property type="match status" value="1"/>
</dbReference>
<name>D2VWZ5_NAEGR</name>